<keyword evidence="2" id="KW-0472">Membrane</keyword>
<comment type="caution">
    <text evidence="3">The sequence shown here is derived from an EMBL/GenBank/DDBJ whole genome shotgun (WGS) entry which is preliminary data.</text>
</comment>
<dbReference type="Proteomes" id="UP000257139">
    <property type="component" value="Chromosome CBM2594_a"/>
</dbReference>
<evidence type="ECO:0000313" key="3">
    <source>
        <dbReference type="EMBL" id="SPC06127.1"/>
    </source>
</evidence>
<keyword evidence="2" id="KW-0812">Transmembrane</keyword>
<feature type="transmembrane region" description="Helical" evidence="2">
    <location>
        <begin position="6"/>
        <end position="24"/>
    </location>
</feature>
<gene>
    <name evidence="3" type="ORF">CBM2594_A10089</name>
</gene>
<dbReference type="EMBL" id="OGUU01000001">
    <property type="protein sequence ID" value="SPC06127.1"/>
    <property type="molecule type" value="Genomic_DNA"/>
</dbReference>
<evidence type="ECO:0000256" key="1">
    <source>
        <dbReference type="SAM" id="MobiDB-lite"/>
    </source>
</evidence>
<proteinExistence type="predicted"/>
<keyword evidence="2" id="KW-1133">Transmembrane helix</keyword>
<sequence>MLNRTQQILIAIVAVAVLGMLWFAGNDRRDDVGGAVPDAPADAPADAQSAASAVPASEVRGVPRNGTLDPVSIDPQRSADRLPQLQADALLKAYRDNAAQADRDYLNQYLIVEGVASGIRREGEQVFVDIRTNDPGANVRALLLPRQICGPAGRECEVEARATMVRRGQKVAVECNGAGLADGMPLLRDCLLRGGAN</sequence>
<accession>A0A375DBH7</accession>
<feature type="region of interest" description="Disordered" evidence="1">
    <location>
        <begin position="34"/>
        <end position="79"/>
    </location>
</feature>
<dbReference type="RefSeq" id="WP_025585571.1">
    <property type="nucleotide sequence ID" value="NZ_LT976859.1"/>
</dbReference>
<dbReference type="InterPro" id="IPR024422">
    <property type="entry name" value="Protein_unknown_function_OB"/>
</dbReference>
<dbReference type="Pfam" id="PF12869">
    <property type="entry name" value="tRNA_anti-like"/>
    <property type="match status" value="1"/>
</dbReference>
<organism evidence="3 4">
    <name type="scientific">Cupriavidus taiwanensis</name>
    <dbReference type="NCBI Taxonomy" id="164546"/>
    <lineage>
        <taxon>Bacteria</taxon>
        <taxon>Pseudomonadati</taxon>
        <taxon>Pseudomonadota</taxon>
        <taxon>Betaproteobacteria</taxon>
        <taxon>Burkholderiales</taxon>
        <taxon>Burkholderiaceae</taxon>
        <taxon>Cupriavidus</taxon>
    </lineage>
</organism>
<feature type="compositionally biased region" description="Low complexity" evidence="1">
    <location>
        <begin position="34"/>
        <end position="57"/>
    </location>
</feature>
<evidence type="ECO:0000256" key="2">
    <source>
        <dbReference type="SAM" id="Phobius"/>
    </source>
</evidence>
<protein>
    <recommendedName>
        <fullName evidence="5">tRNA_anti-like</fullName>
    </recommendedName>
</protein>
<reference evidence="3 4" key="1">
    <citation type="submission" date="2018-01" db="EMBL/GenBank/DDBJ databases">
        <authorList>
            <person name="Clerissi C."/>
        </authorList>
    </citation>
    <scope>NUCLEOTIDE SEQUENCE [LARGE SCALE GENOMIC DNA]</scope>
    <source>
        <strain evidence="3">Cupriavidus taiwanensis STM 6021</strain>
    </source>
</reference>
<evidence type="ECO:0008006" key="5">
    <source>
        <dbReference type="Google" id="ProtNLM"/>
    </source>
</evidence>
<evidence type="ECO:0000313" key="4">
    <source>
        <dbReference type="Proteomes" id="UP000257139"/>
    </source>
</evidence>
<dbReference type="AlphaFoldDB" id="A0A375DBH7"/>
<name>A0A375DBH7_9BURK</name>